<proteinExistence type="inferred from homology"/>
<evidence type="ECO:0000313" key="5">
    <source>
        <dbReference type="Proteomes" id="UP000199595"/>
    </source>
</evidence>
<dbReference type="RefSeq" id="WP_090118628.1">
    <property type="nucleotide sequence ID" value="NZ_FNNJ01000001.1"/>
</dbReference>
<accession>A0A1H2QY93</accession>
<dbReference type="InterPro" id="IPR051911">
    <property type="entry name" value="SDR_oxidoreductase"/>
</dbReference>
<evidence type="ECO:0000313" key="4">
    <source>
        <dbReference type="EMBL" id="SDW12172.1"/>
    </source>
</evidence>
<dbReference type="PANTHER" id="PTHR43976">
    <property type="entry name" value="SHORT CHAIN DEHYDROGENASE"/>
    <property type="match status" value="1"/>
</dbReference>
<dbReference type="PROSITE" id="PS00061">
    <property type="entry name" value="ADH_SHORT"/>
    <property type="match status" value="1"/>
</dbReference>
<name>A0A1H2QY93_9FLAO</name>
<gene>
    <name evidence="4" type="ORF">SAMN05444411_101108</name>
</gene>
<dbReference type="Gene3D" id="3.40.50.720">
    <property type="entry name" value="NAD(P)-binding Rossmann-like Domain"/>
    <property type="match status" value="1"/>
</dbReference>
<dbReference type="GO" id="GO:0016491">
    <property type="term" value="F:oxidoreductase activity"/>
    <property type="evidence" value="ECO:0007669"/>
    <property type="project" value="UniProtKB-KW"/>
</dbReference>
<dbReference type="AlphaFoldDB" id="A0A1H2QY93"/>
<dbReference type="CDD" id="cd05374">
    <property type="entry name" value="17beta-HSD-like_SDR_c"/>
    <property type="match status" value="1"/>
</dbReference>
<dbReference type="SUPFAM" id="SSF51735">
    <property type="entry name" value="NAD(P)-binding Rossmann-fold domains"/>
    <property type="match status" value="1"/>
</dbReference>
<dbReference type="Proteomes" id="UP000199595">
    <property type="component" value="Unassembled WGS sequence"/>
</dbReference>
<dbReference type="InterPro" id="IPR002347">
    <property type="entry name" value="SDR_fam"/>
</dbReference>
<dbReference type="EMBL" id="FNNJ01000001">
    <property type="protein sequence ID" value="SDW12172.1"/>
    <property type="molecule type" value="Genomic_DNA"/>
</dbReference>
<dbReference type="NCBIfam" id="NF004826">
    <property type="entry name" value="PRK06182.1"/>
    <property type="match status" value="1"/>
</dbReference>
<dbReference type="Pfam" id="PF00106">
    <property type="entry name" value="adh_short"/>
    <property type="match status" value="1"/>
</dbReference>
<dbReference type="InterPro" id="IPR036291">
    <property type="entry name" value="NAD(P)-bd_dom_sf"/>
</dbReference>
<dbReference type="PANTHER" id="PTHR43976:SF16">
    <property type="entry name" value="SHORT-CHAIN DEHYDROGENASE_REDUCTASE FAMILY PROTEIN"/>
    <property type="match status" value="1"/>
</dbReference>
<protein>
    <submittedName>
        <fullName evidence="4">NADP-dependent 3-hydroxy acid dehydrogenase YdfG</fullName>
    </submittedName>
</protein>
<dbReference type="OrthoDB" id="1235794at2"/>
<dbReference type="PRINTS" id="PR00081">
    <property type="entry name" value="GDHRDH"/>
</dbReference>
<sequence length="274" mass="29958">MDKKIIIVTGASSGIGKATALYLIEEGHKVYGLARRLEKMQDIENAGGNSMKLDVTNHKQIKEVVASIYKKEGRIDALINNAGFSHCAPIEEVSYEKAKYICDVNLFGLAEMTKAVLPIMRKQKSGTIVNLSSMGGKIVTPLMGWYGVTKFAVEAFSDALRMEVKQFGINVAIIEPGNVQSELAGNTVIEHIPNSAYQELKDVMEIGLKNTFEKDPGSNPIVAAKAISHSINAKKPKTRYPVGKMAKAALTAKKWLSDKQFDKLVMSQLEKAAK</sequence>
<evidence type="ECO:0000256" key="3">
    <source>
        <dbReference type="RuleBase" id="RU000363"/>
    </source>
</evidence>
<reference evidence="4 5" key="1">
    <citation type="submission" date="2016-10" db="EMBL/GenBank/DDBJ databases">
        <authorList>
            <person name="de Groot N.N."/>
        </authorList>
    </citation>
    <scope>NUCLEOTIDE SEQUENCE [LARGE SCALE GENOMIC DNA]</scope>
    <source>
        <strain evidence="4 5">DSM 24956</strain>
    </source>
</reference>
<comment type="similarity">
    <text evidence="1 3">Belongs to the short-chain dehydrogenases/reductases (SDR) family.</text>
</comment>
<evidence type="ECO:0000256" key="2">
    <source>
        <dbReference type="ARBA" id="ARBA00023002"/>
    </source>
</evidence>
<organism evidence="4 5">
    <name type="scientific">Lutibacter oricola</name>
    <dbReference type="NCBI Taxonomy" id="762486"/>
    <lineage>
        <taxon>Bacteria</taxon>
        <taxon>Pseudomonadati</taxon>
        <taxon>Bacteroidota</taxon>
        <taxon>Flavobacteriia</taxon>
        <taxon>Flavobacteriales</taxon>
        <taxon>Flavobacteriaceae</taxon>
        <taxon>Lutibacter</taxon>
    </lineage>
</organism>
<keyword evidence="5" id="KW-1185">Reference proteome</keyword>
<keyword evidence="2" id="KW-0560">Oxidoreductase</keyword>
<dbReference type="InterPro" id="IPR020904">
    <property type="entry name" value="Sc_DH/Rdtase_CS"/>
</dbReference>
<evidence type="ECO:0000256" key="1">
    <source>
        <dbReference type="ARBA" id="ARBA00006484"/>
    </source>
</evidence>
<dbReference type="STRING" id="762486.SAMN05444411_101108"/>
<dbReference type="PRINTS" id="PR00080">
    <property type="entry name" value="SDRFAMILY"/>
</dbReference>